<dbReference type="InterPro" id="IPR023365">
    <property type="entry name" value="Sortase_dom-sf"/>
</dbReference>
<keyword evidence="3" id="KW-1133">Transmembrane helix</keyword>
<keyword evidence="3" id="KW-0472">Membrane</keyword>
<dbReference type="Pfam" id="PF04203">
    <property type="entry name" value="Sortase"/>
    <property type="match status" value="1"/>
</dbReference>
<evidence type="ECO:0000313" key="4">
    <source>
        <dbReference type="EMBL" id="OUP69338.1"/>
    </source>
</evidence>
<organism evidence="4 5">
    <name type="scientific">Anaerotruncus colihominis</name>
    <dbReference type="NCBI Taxonomy" id="169435"/>
    <lineage>
        <taxon>Bacteria</taxon>
        <taxon>Bacillati</taxon>
        <taxon>Bacillota</taxon>
        <taxon>Clostridia</taxon>
        <taxon>Eubacteriales</taxon>
        <taxon>Oscillospiraceae</taxon>
        <taxon>Anaerotruncus</taxon>
    </lineage>
</organism>
<reference evidence="5" key="1">
    <citation type="submission" date="2017-04" db="EMBL/GenBank/DDBJ databases">
        <title>Function of individual gut microbiota members based on whole genome sequencing of pure cultures obtained from chicken caecum.</title>
        <authorList>
            <person name="Medvecky M."/>
            <person name="Cejkova D."/>
            <person name="Polansky O."/>
            <person name="Karasova D."/>
            <person name="Kubasova T."/>
            <person name="Cizek A."/>
            <person name="Rychlik I."/>
        </authorList>
    </citation>
    <scope>NUCLEOTIDE SEQUENCE [LARGE SCALE GENOMIC DNA]</scope>
    <source>
        <strain evidence="5">An175</strain>
    </source>
</reference>
<dbReference type="Gene3D" id="2.40.260.10">
    <property type="entry name" value="Sortase"/>
    <property type="match status" value="1"/>
</dbReference>
<feature type="active site" description="Acyl-thioester intermediate" evidence="2">
    <location>
        <position position="224"/>
    </location>
</feature>
<evidence type="ECO:0000313" key="5">
    <source>
        <dbReference type="Proteomes" id="UP000196386"/>
    </source>
</evidence>
<dbReference type="GO" id="GO:0016787">
    <property type="term" value="F:hydrolase activity"/>
    <property type="evidence" value="ECO:0007669"/>
    <property type="project" value="UniProtKB-KW"/>
</dbReference>
<dbReference type="EMBL" id="NFKP01000010">
    <property type="protein sequence ID" value="OUP69338.1"/>
    <property type="molecule type" value="Genomic_DNA"/>
</dbReference>
<dbReference type="InterPro" id="IPR005754">
    <property type="entry name" value="Sortase"/>
</dbReference>
<dbReference type="SUPFAM" id="SSF63817">
    <property type="entry name" value="Sortase"/>
    <property type="match status" value="1"/>
</dbReference>
<evidence type="ECO:0000256" key="1">
    <source>
        <dbReference type="ARBA" id="ARBA00022801"/>
    </source>
</evidence>
<name>A0A1Y4MKT2_9FIRM</name>
<feature type="active site" description="Proton donor/acceptor" evidence="2">
    <location>
        <position position="161"/>
    </location>
</feature>
<feature type="transmembrane region" description="Helical" evidence="3">
    <location>
        <begin position="12"/>
        <end position="29"/>
    </location>
</feature>
<accession>A0A1Y4MKT2</accession>
<dbReference type="RefSeq" id="WP_087301197.1">
    <property type="nucleotide sequence ID" value="NZ_NFKP01000010.1"/>
</dbReference>
<evidence type="ECO:0008006" key="6">
    <source>
        <dbReference type="Google" id="ProtNLM"/>
    </source>
</evidence>
<dbReference type="AlphaFoldDB" id="A0A1Y4MKT2"/>
<dbReference type="Proteomes" id="UP000196386">
    <property type="component" value="Unassembled WGS sequence"/>
</dbReference>
<keyword evidence="1" id="KW-0378">Hydrolase</keyword>
<protein>
    <recommendedName>
        <fullName evidence="6">Sortase (Surface protein transpeptidase)</fullName>
    </recommendedName>
</protein>
<dbReference type="NCBIfam" id="TIGR01076">
    <property type="entry name" value="sortase_fam"/>
    <property type="match status" value="1"/>
</dbReference>
<sequence length="241" mass="26489">MKKYILSHKKWFLIGLIVLVCIAFSAALFCDWRLNKGAAEAVPEGRVYDSGVFGDDVTIHDSTEGEIIIGNSNEDTSPSENIAQLISNPDDIWTESTYAGSHTPIEQAMMADGSIGVLTIEKLGLSVNVFESPDQMEDMSKGVAHFPSTSAWDGNIGLSAHNINFDGTNGYFVDLHTLVEGDKIHYKTELGERDYIVKTIKTIDDSDWSMLGYEDSNKLTLITCISGQPSKRLCVQAIETE</sequence>
<evidence type="ECO:0000256" key="2">
    <source>
        <dbReference type="PIRSR" id="PIRSR605754-1"/>
    </source>
</evidence>
<dbReference type="CDD" id="cd06166">
    <property type="entry name" value="Sortase_D_2"/>
    <property type="match status" value="1"/>
</dbReference>
<proteinExistence type="predicted"/>
<dbReference type="InterPro" id="IPR042000">
    <property type="entry name" value="Sortase_D_2"/>
</dbReference>
<gene>
    <name evidence="4" type="ORF">B5F11_09635</name>
</gene>
<evidence type="ECO:0000256" key="3">
    <source>
        <dbReference type="SAM" id="Phobius"/>
    </source>
</evidence>
<comment type="caution">
    <text evidence="4">The sequence shown here is derived from an EMBL/GenBank/DDBJ whole genome shotgun (WGS) entry which is preliminary data.</text>
</comment>
<keyword evidence="3" id="KW-0812">Transmembrane</keyword>